<evidence type="ECO:0000259" key="2">
    <source>
        <dbReference type="PROSITE" id="PS51352"/>
    </source>
</evidence>
<dbReference type="EMBL" id="MN739934">
    <property type="protein sequence ID" value="QHT78499.1"/>
    <property type="molecule type" value="Genomic_DNA"/>
</dbReference>
<reference evidence="3" key="1">
    <citation type="journal article" date="2020" name="Nature">
        <title>Giant virus diversity and host interactions through global metagenomics.</title>
        <authorList>
            <person name="Schulz F."/>
            <person name="Roux S."/>
            <person name="Paez-Espino D."/>
            <person name="Jungbluth S."/>
            <person name="Walsh D.A."/>
            <person name="Denef V.J."/>
            <person name="McMahon K.D."/>
            <person name="Konstantinidis K.T."/>
            <person name="Eloe-Fadrosh E.A."/>
            <person name="Kyrpides N.C."/>
            <person name="Woyke T."/>
        </authorList>
    </citation>
    <scope>NUCLEOTIDE SEQUENCE</scope>
    <source>
        <strain evidence="3">GVMAG-M-3300023179-92</strain>
    </source>
</reference>
<dbReference type="PROSITE" id="PS00194">
    <property type="entry name" value="THIOREDOXIN_1"/>
    <property type="match status" value="1"/>
</dbReference>
<feature type="domain" description="Thioredoxin" evidence="2">
    <location>
        <begin position="1"/>
        <end position="104"/>
    </location>
</feature>
<sequence length="104" mass="12168">MKTSPEDLLDSSKAIIDFTASWCGPCKRIAPHFKNFESEYPNITFFKIDVDEHREMAEQFRISAMPTFVILQRTKDNEMEELGRLSGCDEYKLKQLLEQLEMSK</sequence>
<dbReference type="InterPro" id="IPR036249">
    <property type="entry name" value="Thioredoxin-like_sf"/>
</dbReference>
<name>A0A6C0HDB7_9ZZZZ</name>
<organism evidence="3">
    <name type="scientific">viral metagenome</name>
    <dbReference type="NCBI Taxonomy" id="1070528"/>
    <lineage>
        <taxon>unclassified sequences</taxon>
        <taxon>metagenomes</taxon>
        <taxon>organismal metagenomes</taxon>
    </lineage>
</organism>
<evidence type="ECO:0000313" key="3">
    <source>
        <dbReference type="EMBL" id="QHT78499.1"/>
    </source>
</evidence>
<accession>A0A6C0HDB7</accession>
<dbReference type="InterPro" id="IPR017937">
    <property type="entry name" value="Thioredoxin_CS"/>
</dbReference>
<dbReference type="PROSITE" id="PS51352">
    <property type="entry name" value="THIOREDOXIN_2"/>
    <property type="match status" value="1"/>
</dbReference>
<dbReference type="Gene3D" id="3.40.30.10">
    <property type="entry name" value="Glutaredoxin"/>
    <property type="match status" value="1"/>
</dbReference>
<dbReference type="PANTHER" id="PTHR46115">
    <property type="entry name" value="THIOREDOXIN-LIKE PROTEIN 1"/>
    <property type="match status" value="1"/>
</dbReference>
<protein>
    <recommendedName>
        <fullName evidence="2">Thioredoxin domain-containing protein</fullName>
    </recommendedName>
</protein>
<dbReference type="CDD" id="cd02947">
    <property type="entry name" value="TRX_family"/>
    <property type="match status" value="1"/>
</dbReference>
<dbReference type="SUPFAM" id="SSF52833">
    <property type="entry name" value="Thioredoxin-like"/>
    <property type="match status" value="1"/>
</dbReference>
<dbReference type="Pfam" id="PF00085">
    <property type="entry name" value="Thioredoxin"/>
    <property type="match status" value="1"/>
</dbReference>
<dbReference type="AlphaFoldDB" id="A0A6C0HDB7"/>
<dbReference type="PRINTS" id="PR00421">
    <property type="entry name" value="THIOREDOXIN"/>
</dbReference>
<keyword evidence="1" id="KW-1015">Disulfide bond</keyword>
<dbReference type="InterPro" id="IPR013766">
    <property type="entry name" value="Thioredoxin_domain"/>
</dbReference>
<proteinExistence type="predicted"/>
<evidence type="ECO:0000256" key="1">
    <source>
        <dbReference type="ARBA" id="ARBA00023157"/>
    </source>
</evidence>